<dbReference type="EMBL" id="OPYN01000137">
    <property type="protein sequence ID" value="SPO61442.1"/>
    <property type="molecule type" value="Genomic_DNA"/>
</dbReference>
<keyword evidence="2" id="KW-1185">Reference proteome</keyword>
<organism evidence="1 2">
    <name type="scientific">Pseudomonas inefficax</name>
    <dbReference type="NCBI Taxonomy" id="2078786"/>
    <lineage>
        <taxon>Bacteria</taxon>
        <taxon>Pseudomonadati</taxon>
        <taxon>Pseudomonadota</taxon>
        <taxon>Gammaproteobacteria</taxon>
        <taxon>Pseudomonadales</taxon>
        <taxon>Pseudomonadaceae</taxon>
        <taxon>Pseudomonas</taxon>
    </lineage>
</organism>
<reference evidence="1 2" key="1">
    <citation type="submission" date="2018-02" db="EMBL/GenBank/DDBJ databases">
        <authorList>
            <person name="Dubost A."/>
        </authorList>
    </citation>
    <scope>NUCLEOTIDE SEQUENCE [LARGE SCALE GENOMIC DNA]</scope>
    <source>
        <strain evidence="2">JV551A3</strain>
    </source>
</reference>
<proteinExistence type="predicted"/>
<comment type="caution">
    <text evidence="1">The sequence shown here is derived from an EMBL/GenBank/DDBJ whole genome shotgun (WGS) entry which is preliminary data.</text>
</comment>
<evidence type="ECO:0000313" key="1">
    <source>
        <dbReference type="EMBL" id="SPO61442.1"/>
    </source>
</evidence>
<dbReference type="Proteomes" id="UP000294335">
    <property type="component" value="Unassembled WGS sequence"/>
</dbReference>
<sequence>MMYAAGAMHRTGFFAGTPAPTRYADRLHTELSLWGRVHPRREWHRHCIFQPDRPRTASHDTQHHPCAPA</sequence>
<evidence type="ECO:0000313" key="2">
    <source>
        <dbReference type="Proteomes" id="UP000294335"/>
    </source>
</evidence>
<dbReference type="AlphaFoldDB" id="A0AAQ1PAB7"/>
<gene>
    <name evidence="1" type="ORF">JV551A3_V1_1370049</name>
</gene>
<accession>A0AAQ1PAB7</accession>
<protein>
    <submittedName>
        <fullName evidence="1">Uncharacterized protein</fullName>
    </submittedName>
</protein>
<name>A0AAQ1PAB7_9PSED</name>